<accession>A0ABD3ACG3</accession>
<dbReference type="EMBL" id="JBJUIK010000004">
    <property type="protein sequence ID" value="KAL3529516.1"/>
    <property type="molecule type" value="Genomic_DNA"/>
</dbReference>
<protein>
    <submittedName>
        <fullName evidence="1">Uncharacterized protein</fullName>
    </submittedName>
</protein>
<keyword evidence="2" id="KW-1185">Reference proteome</keyword>
<dbReference type="Proteomes" id="UP001630127">
    <property type="component" value="Unassembled WGS sequence"/>
</dbReference>
<evidence type="ECO:0000313" key="2">
    <source>
        <dbReference type="Proteomes" id="UP001630127"/>
    </source>
</evidence>
<sequence>MPYKRKRSNAFELPSGLLGICEEFCWAYFIDEELACVEYKFEILLEKVELYGFICESRIWALSFYGEGGEFRFVKISHFMRICNAIQVKVGFVEYALYLLFYPTPIG</sequence>
<comment type="caution">
    <text evidence="1">The sequence shown here is derived from an EMBL/GenBank/DDBJ whole genome shotgun (WGS) entry which is preliminary data.</text>
</comment>
<name>A0ABD3ACG3_9GENT</name>
<proteinExistence type="predicted"/>
<gene>
    <name evidence="1" type="ORF">ACH5RR_008838</name>
</gene>
<organism evidence="1 2">
    <name type="scientific">Cinchona calisaya</name>
    <dbReference type="NCBI Taxonomy" id="153742"/>
    <lineage>
        <taxon>Eukaryota</taxon>
        <taxon>Viridiplantae</taxon>
        <taxon>Streptophyta</taxon>
        <taxon>Embryophyta</taxon>
        <taxon>Tracheophyta</taxon>
        <taxon>Spermatophyta</taxon>
        <taxon>Magnoliopsida</taxon>
        <taxon>eudicotyledons</taxon>
        <taxon>Gunneridae</taxon>
        <taxon>Pentapetalae</taxon>
        <taxon>asterids</taxon>
        <taxon>lamiids</taxon>
        <taxon>Gentianales</taxon>
        <taxon>Rubiaceae</taxon>
        <taxon>Cinchonoideae</taxon>
        <taxon>Cinchoneae</taxon>
        <taxon>Cinchona</taxon>
    </lineage>
</organism>
<evidence type="ECO:0000313" key="1">
    <source>
        <dbReference type="EMBL" id="KAL3529516.1"/>
    </source>
</evidence>
<reference evidence="1 2" key="1">
    <citation type="submission" date="2024-11" db="EMBL/GenBank/DDBJ databases">
        <title>A near-complete genome assembly of Cinchona calisaya.</title>
        <authorList>
            <person name="Lian D.C."/>
            <person name="Zhao X.W."/>
            <person name="Wei L."/>
        </authorList>
    </citation>
    <scope>NUCLEOTIDE SEQUENCE [LARGE SCALE GENOMIC DNA]</scope>
    <source>
        <tissue evidence="1">Nenye</tissue>
    </source>
</reference>
<dbReference type="AlphaFoldDB" id="A0ABD3ACG3"/>